<dbReference type="PROSITE" id="PS50887">
    <property type="entry name" value="GGDEF"/>
    <property type="match status" value="1"/>
</dbReference>
<dbReference type="KEGG" id="apai:APAC_0932"/>
<dbReference type="SUPFAM" id="SSF55073">
    <property type="entry name" value="Nucleotide cyclase"/>
    <property type="match status" value="1"/>
</dbReference>
<dbReference type="Pfam" id="PF00990">
    <property type="entry name" value="GGDEF"/>
    <property type="match status" value="1"/>
</dbReference>
<dbReference type="InterPro" id="IPR043128">
    <property type="entry name" value="Rev_trsase/Diguanyl_cyclase"/>
</dbReference>
<dbReference type="InterPro" id="IPR000160">
    <property type="entry name" value="GGDEF_dom"/>
</dbReference>
<dbReference type="Proteomes" id="UP000322726">
    <property type="component" value="Chromosome"/>
</dbReference>
<sequence>MKKELKKITDLTINELLNQEVILPSIYFEKFNENASKIEINIEDESFQNEINKIIIDEYNTIEEYINNIASNVTLIKDSAKEAKTALLEKNVDELSNIYKKMSNLEKEILTLNNKLFLDETTNINNRKWLYNQFLNEKGFLKEKGTSILVGIDDLEYIKKQYGELIANNLLLFTVKFIKKNLNDEKIIYNIARFFENKIIIFCKEENFDDINSIVLNLKQTLANATLKNNSGLMIKTSYSFAIEPYFENQDSKELFERLFLKLKEL</sequence>
<keyword evidence="2" id="KW-1185">Reference proteome</keyword>
<dbReference type="AlphaFoldDB" id="A0A5C2H771"/>
<proteinExistence type="predicted"/>
<reference evidence="1" key="2">
    <citation type="submission" date="2019-09" db="EMBL/GenBank/DDBJ databases">
        <title>Taxonomic note: a critical rebuttal of the proposed division of the genus Arcobacter into six genera, emended descriptions of Arcobacter anaerophilus and the genus Arcobacter, and an assessment of genus-level boundaries for Epsilonproteobacteria using in silico genomic comparator tools.</title>
        <authorList>
            <person name="On S.L.W."/>
            <person name="Miller W.G."/>
            <person name="Biggs P."/>
            <person name="Cornelius A."/>
            <person name="Vandamme P."/>
        </authorList>
    </citation>
    <scope>NUCLEOTIDE SEQUENCE [LARGE SCALE GENOMIC DNA]</scope>
    <source>
        <strain evidence="1">LMG 26638</strain>
    </source>
</reference>
<evidence type="ECO:0000313" key="1">
    <source>
        <dbReference type="EMBL" id="QEP34068.1"/>
    </source>
</evidence>
<dbReference type="EMBL" id="CP035928">
    <property type="protein sequence ID" value="QEP34068.1"/>
    <property type="molecule type" value="Genomic_DNA"/>
</dbReference>
<dbReference type="InterPro" id="IPR029787">
    <property type="entry name" value="Nucleotide_cyclase"/>
</dbReference>
<protein>
    <submittedName>
        <fullName evidence="1">Uncharacterized protein</fullName>
    </submittedName>
</protein>
<dbReference type="OrthoDB" id="5343745at2"/>
<dbReference type="RefSeq" id="WP_130233021.1">
    <property type="nucleotide sequence ID" value="NZ_BMEF01000012.1"/>
</dbReference>
<accession>A0A5C2H771</accession>
<organism evidence="1 2">
    <name type="scientific">Malaciobacter pacificus</name>
    <dbReference type="NCBI Taxonomy" id="1080223"/>
    <lineage>
        <taxon>Bacteria</taxon>
        <taxon>Pseudomonadati</taxon>
        <taxon>Campylobacterota</taxon>
        <taxon>Epsilonproteobacteria</taxon>
        <taxon>Campylobacterales</taxon>
        <taxon>Arcobacteraceae</taxon>
        <taxon>Malaciobacter</taxon>
    </lineage>
</organism>
<evidence type="ECO:0000313" key="2">
    <source>
        <dbReference type="Proteomes" id="UP000322726"/>
    </source>
</evidence>
<gene>
    <name evidence="1" type="ORF">APAC_0932</name>
</gene>
<reference evidence="1" key="1">
    <citation type="submission" date="2019-09" db="EMBL/GenBank/DDBJ databases">
        <title>Complete genome sequencing of four Arcobacter species reveals a diverse suite of mobile elements.</title>
        <authorList>
            <person name="Miller W.G."/>
            <person name="Yee E."/>
            <person name="Bono J.L."/>
        </authorList>
    </citation>
    <scope>NUCLEOTIDE SEQUENCE [LARGE SCALE GENOMIC DNA]</scope>
    <source>
        <strain evidence="1">LMG 26638</strain>
    </source>
</reference>
<name>A0A5C2H771_9BACT</name>
<dbReference type="Gene3D" id="3.30.70.270">
    <property type="match status" value="1"/>
</dbReference>